<dbReference type="UniPathway" id="UPA00094"/>
<feature type="binding site" evidence="8">
    <location>
        <begin position="162"/>
        <end position="166"/>
    </location>
    <ligand>
        <name>NADP(+)</name>
        <dbReference type="ChEBI" id="CHEBI:58349"/>
    </ligand>
</feature>
<dbReference type="Pfam" id="PF13561">
    <property type="entry name" value="adh_short_C2"/>
    <property type="match status" value="1"/>
</dbReference>
<dbReference type="CDD" id="cd05333">
    <property type="entry name" value="BKR_SDR_c"/>
    <property type="match status" value="1"/>
</dbReference>
<dbReference type="Gene3D" id="3.40.50.720">
    <property type="entry name" value="NAD(P)-binding Rossmann-like Domain"/>
    <property type="match status" value="1"/>
</dbReference>
<evidence type="ECO:0000256" key="7">
    <source>
        <dbReference type="PIRSR" id="PIRSR611284-1"/>
    </source>
</evidence>
<feature type="binding site" evidence="8">
    <location>
        <position position="195"/>
    </location>
    <ligand>
        <name>NADP(+)</name>
        <dbReference type="ChEBI" id="CHEBI:58349"/>
    </ligand>
</feature>
<evidence type="ECO:0000256" key="3">
    <source>
        <dbReference type="ARBA" id="ARBA00012948"/>
    </source>
</evidence>
<dbReference type="NCBIfam" id="NF005559">
    <property type="entry name" value="PRK07231.1"/>
    <property type="match status" value="1"/>
</dbReference>
<dbReference type="RefSeq" id="WP_123192081.1">
    <property type="nucleotide sequence ID" value="NZ_QICD01000009.1"/>
</dbReference>
<keyword evidence="9" id="KW-0444">Lipid biosynthesis</keyword>
<dbReference type="NCBIfam" id="NF009466">
    <property type="entry name" value="PRK12826.1-2"/>
    <property type="match status" value="1"/>
</dbReference>
<dbReference type="OrthoDB" id="9808187at2"/>
<comment type="function">
    <text evidence="9">Catalyzes the NADPH-dependent reduction of beta-ketoacyl-ACP substrates to beta-hydroxyacyl-ACP products, the first reductive step in the elongation cycle of fatty acid biosynthesis.</text>
</comment>
<evidence type="ECO:0000313" key="12">
    <source>
        <dbReference type="Proteomes" id="UP000278632"/>
    </source>
</evidence>
<comment type="similarity">
    <text evidence="2 9">Belongs to the short-chain dehydrogenases/reductases (SDR) family.</text>
</comment>
<evidence type="ECO:0000256" key="2">
    <source>
        <dbReference type="ARBA" id="ARBA00006484"/>
    </source>
</evidence>
<dbReference type="PRINTS" id="PR00080">
    <property type="entry name" value="SDRFAMILY"/>
</dbReference>
<comment type="caution">
    <text evidence="11">The sequence shown here is derived from an EMBL/GenBank/DDBJ whole genome shotgun (WGS) entry which is preliminary data.</text>
</comment>
<dbReference type="SUPFAM" id="SSF51735">
    <property type="entry name" value="NAD(P)-binding Rossmann-fold domains"/>
    <property type="match status" value="1"/>
</dbReference>
<evidence type="ECO:0000256" key="9">
    <source>
        <dbReference type="RuleBase" id="RU366074"/>
    </source>
</evidence>
<comment type="subunit">
    <text evidence="9">Homotetramer.</text>
</comment>
<dbReference type="InterPro" id="IPR011284">
    <property type="entry name" value="3oxo_ACP_reduc"/>
</dbReference>
<keyword evidence="4 8" id="KW-0521">NADP</keyword>
<feature type="binding site" evidence="8">
    <location>
        <position position="97"/>
    </location>
    <ligand>
        <name>NADP(+)</name>
        <dbReference type="ChEBI" id="CHEBI:58349"/>
    </ligand>
</feature>
<feature type="domain" description="Ketoreductase" evidence="10">
    <location>
        <begin position="10"/>
        <end position="193"/>
    </location>
</feature>
<evidence type="ECO:0000313" key="11">
    <source>
        <dbReference type="EMBL" id="RNL44781.1"/>
    </source>
</evidence>
<keyword evidence="5 9" id="KW-0560">Oxidoreductase</keyword>
<gene>
    <name evidence="11" type="primary">fabG</name>
    <name evidence="11" type="ORF">DMP08_06205</name>
</gene>
<evidence type="ECO:0000256" key="4">
    <source>
        <dbReference type="ARBA" id="ARBA00022857"/>
    </source>
</evidence>
<evidence type="ECO:0000256" key="6">
    <source>
        <dbReference type="ARBA" id="ARBA00048508"/>
    </source>
</evidence>
<dbReference type="EMBL" id="QICD01000009">
    <property type="protein sequence ID" value="RNL44781.1"/>
    <property type="molecule type" value="Genomic_DNA"/>
</dbReference>
<evidence type="ECO:0000256" key="5">
    <source>
        <dbReference type="ARBA" id="ARBA00023002"/>
    </source>
</evidence>
<feature type="binding site" evidence="8">
    <location>
        <begin position="70"/>
        <end position="71"/>
    </location>
    <ligand>
        <name>NADP(+)</name>
        <dbReference type="ChEBI" id="CHEBI:58349"/>
    </ligand>
</feature>
<evidence type="ECO:0000256" key="8">
    <source>
        <dbReference type="PIRSR" id="PIRSR611284-2"/>
    </source>
</evidence>
<dbReference type="InterPro" id="IPR036291">
    <property type="entry name" value="NAD(P)-bd_dom_sf"/>
</dbReference>
<keyword evidence="9" id="KW-0443">Lipid metabolism</keyword>
<dbReference type="NCBIfam" id="TIGR01830">
    <property type="entry name" value="3oxo_ACP_reduc"/>
    <property type="match status" value="1"/>
</dbReference>
<dbReference type="GO" id="GO:0004316">
    <property type="term" value="F:3-oxoacyl-[acyl-carrier-protein] reductase (NADPH) activity"/>
    <property type="evidence" value="ECO:0007669"/>
    <property type="project" value="UniProtKB-UniRule"/>
</dbReference>
<comment type="pathway">
    <text evidence="1 9">Lipid metabolism; fatty acid biosynthesis.</text>
</comment>
<dbReference type="GO" id="GO:0051287">
    <property type="term" value="F:NAD binding"/>
    <property type="evidence" value="ECO:0007669"/>
    <property type="project" value="UniProtKB-UniRule"/>
</dbReference>
<protein>
    <recommendedName>
        <fullName evidence="3 9">3-oxoacyl-[acyl-carrier-protein] reductase</fullName>
        <ecNumber evidence="3 9">1.1.1.100</ecNumber>
    </recommendedName>
</protein>
<feature type="binding site" evidence="8">
    <location>
        <begin position="16"/>
        <end position="19"/>
    </location>
    <ligand>
        <name>NADP(+)</name>
        <dbReference type="ChEBI" id="CHEBI:58349"/>
    </ligand>
</feature>
<proteinExistence type="inferred from homology"/>
<comment type="catalytic activity">
    <reaction evidence="6 9">
        <text>a (3R)-hydroxyacyl-[ACP] + NADP(+) = a 3-oxoacyl-[ACP] + NADPH + H(+)</text>
        <dbReference type="Rhea" id="RHEA:17397"/>
        <dbReference type="Rhea" id="RHEA-COMP:9916"/>
        <dbReference type="Rhea" id="RHEA-COMP:9945"/>
        <dbReference type="ChEBI" id="CHEBI:15378"/>
        <dbReference type="ChEBI" id="CHEBI:57783"/>
        <dbReference type="ChEBI" id="CHEBI:58349"/>
        <dbReference type="ChEBI" id="CHEBI:78776"/>
        <dbReference type="ChEBI" id="CHEBI:78827"/>
        <dbReference type="EC" id="1.1.1.100"/>
    </reaction>
</comment>
<dbReference type="SMART" id="SM00822">
    <property type="entry name" value="PKS_KR"/>
    <property type="match status" value="1"/>
</dbReference>
<dbReference type="PRINTS" id="PR00081">
    <property type="entry name" value="GDHRDH"/>
</dbReference>
<dbReference type="PANTHER" id="PTHR42879:SF2">
    <property type="entry name" value="3-OXOACYL-[ACYL-CARRIER-PROTEIN] REDUCTASE FABG"/>
    <property type="match status" value="1"/>
</dbReference>
<organism evidence="11 12">
    <name type="scientific">Paraeggerthella hongkongensis</name>
    <dbReference type="NCBI Taxonomy" id="230658"/>
    <lineage>
        <taxon>Bacteria</taxon>
        <taxon>Bacillati</taxon>
        <taxon>Actinomycetota</taxon>
        <taxon>Coriobacteriia</taxon>
        <taxon>Eggerthellales</taxon>
        <taxon>Eggerthellaceae</taxon>
        <taxon>Paraeggerthella</taxon>
    </lineage>
</organism>
<dbReference type="InterPro" id="IPR020904">
    <property type="entry name" value="Sc_DH/Rdtase_CS"/>
</dbReference>
<dbReference type="Proteomes" id="UP000278632">
    <property type="component" value="Unassembled WGS sequence"/>
</dbReference>
<sequence length="254" mass="26465">MTNQPETLRRSAVVTGSSRGIGRAVAEELARSGFDVCVNCSSERGLAAAQELADGLASEYGVRAVAVAANVADADQAHGLIEAAHEAFGRVDVLVNNAGITRDGLLVRMKEEDFDAVIDVNLKGTFNCCKAAAQRMMKQRYGRIVNLSSVVGVAGNAGQANYAASKAGVIGLTKSLARELAARNVTANAVAPGFISTDMTDELSDKQRDAVLARIASGRFGEPKDVAALVRFLASEEAGYVTGQVICIDGGMSL</sequence>
<dbReference type="InterPro" id="IPR002347">
    <property type="entry name" value="SDR_fam"/>
</dbReference>
<dbReference type="FunFam" id="3.40.50.720:FF:000115">
    <property type="entry name" value="3-oxoacyl-[acyl-carrier-protein] reductase FabG"/>
    <property type="match status" value="1"/>
</dbReference>
<dbReference type="InterPro" id="IPR057326">
    <property type="entry name" value="KR_dom"/>
</dbReference>
<reference evidence="12" key="1">
    <citation type="submission" date="2018-05" db="EMBL/GenBank/DDBJ databases">
        <title>Genome Sequencing of selected type strains of the family Eggerthellaceae.</title>
        <authorList>
            <person name="Danylec N."/>
            <person name="Stoll D.A."/>
            <person name="Doetsch A."/>
            <person name="Huch M."/>
        </authorList>
    </citation>
    <scope>NUCLEOTIDE SEQUENCE [LARGE SCALE GENOMIC DNA]</scope>
    <source>
        <strain evidence="12">DSM 16106</strain>
    </source>
</reference>
<dbReference type="EC" id="1.1.1.100" evidence="3 9"/>
<name>A0A3N0BBL9_9ACTN</name>
<dbReference type="PANTHER" id="PTHR42879">
    <property type="entry name" value="3-OXOACYL-(ACYL-CARRIER-PROTEIN) REDUCTASE"/>
    <property type="match status" value="1"/>
</dbReference>
<feature type="active site" description="Proton acceptor" evidence="7">
    <location>
        <position position="162"/>
    </location>
</feature>
<accession>A0A3N0BBL9</accession>
<evidence type="ECO:0000259" key="10">
    <source>
        <dbReference type="SMART" id="SM00822"/>
    </source>
</evidence>
<dbReference type="InterPro" id="IPR050259">
    <property type="entry name" value="SDR"/>
</dbReference>
<keyword evidence="9" id="KW-0275">Fatty acid biosynthesis</keyword>
<keyword evidence="9" id="KW-0276">Fatty acid metabolism</keyword>
<dbReference type="GO" id="GO:0006633">
    <property type="term" value="P:fatty acid biosynthetic process"/>
    <property type="evidence" value="ECO:0007669"/>
    <property type="project" value="UniProtKB-UniPathway"/>
</dbReference>
<dbReference type="AlphaFoldDB" id="A0A3N0BBL9"/>
<evidence type="ECO:0000256" key="1">
    <source>
        <dbReference type="ARBA" id="ARBA00005194"/>
    </source>
</evidence>
<keyword evidence="12" id="KW-1185">Reference proteome</keyword>
<dbReference type="PROSITE" id="PS00061">
    <property type="entry name" value="ADH_SHORT"/>
    <property type="match status" value="1"/>
</dbReference>